<evidence type="ECO:0000313" key="3">
    <source>
        <dbReference type="EMBL" id="SMP49138.1"/>
    </source>
</evidence>
<feature type="region of interest" description="Disordered" evidence="1">
    <location>
        <begin position="455"/>
        <end position="516"/>
    </location>
</feature>
<evidence type="ECO:0000256" key="1">
    <source>
        <dbReference type="SAM" id="MobiDB-lite"/>
    </source>
</evidence>
<dbReference type="Proteomes" id="UP001158049">
    <property type="component" value="Unassembled WGS sequence"/>
</dbReference>
<evidence type="ECO:0000259" key="2">
    <source>
        <dbReference type="Pfam" id="PF04909"/>
    </source>
</evidence>
<dbReference type="SUPFAM" id="SSF51556">
    <property type="entry name" value="Metallo-dependent hydrolases"/>
    <property type="match status" value="1"/>
</dbReference>
<keyword evidence="4" id="KW-1185">Reference proteome</keyword>
<dbReference type="EMBL" id="FXUL01000002">
    <property type="protein sequence ID" value="SMP49138.1"/>
    <property type="molecule type" value="Genomic_DNA"/>
</dbReference>
<name>A0ABY1PUR1_9BURK</name>
<reference evidence="3 4" key="1">
    <citation type="submission" date="2017-05" db="EMBL/GenBank/DDBJ databases">
        <authorList>
            <person name="Varghese N."/>
            <person name="Submissions S."/>
        </authorList>
    </citation>
    <scope>NUCLEOTIDE SEQUENCE [LARGE SCALE GENOMIC DNA]</scope>
    <source>
        <strain evidence="3 4">DSM 26001</strain>
    </source>
</reference>
<proteinExistence type="predicted"/>
<gene>
    <name evidence="3" type="ORF">SAMN06295970_102206</name>
</gene>
<feature type="domain" description="Amidohydrolase-related" evidence="2">
    <location>
        <begin position="252"/>
        <end position="412"/>
    </location>
</feature>
<protein>
    <submittedName>
        <fullName evidence="3">Amidohydrolase</fullName>
    </submittedName>
</protein>
<dbReference type="RefSeq" id="WP_283441008.1">
    <property type="nucleotide sequence ID" value="NZ_FXUL01000002.1"/>
</dbReference>
<organism evidence="3 4">
    <name type="scientific">Noviherbaspirillum suwonense</name>
    <dbReference type="NCBI Taxonomy" id="1224511"/>
    <lineage>
        <taxon>Bacteria</taxon>
        <taxon>Pseudomonadati</taxon>
        <taxon>Pseudomonadota</taxon>
        <taxon>Betaproteobacteria</taxon>
        <taxon>Burkholderiales</taxon>
        <taxon>Oxalobacteraceae</taxon>
        <taxon>Noviherbaspirillum</taxon>
    </lineage>
</organism>
<dbReference type="Pfam" id="PF04909">
    <property type="entry name" value="Amidohydro_2"/>
    <property type="match status" value="1"/>
</dbReference>
<feature type="region of interest" description="Disordered" evidence="1">
    <location>
        <begin position="1"/>
        <end position="48"/>
    </location>
</feature>
<dbReference type="InterPro" id="IPR032466">
    <property type="entry name" value="Metal_Hydrolase"/>
</dbReference>
<dbReference type="Gene3D" id="3.20.20.140">
    <property type="entry name" value="Metal-dependent hydrolases"/>
    <property type="match status" value="1"/>
</dbReference>
<dbReference type="InterPro" id="IPR006680">
    <property type="entry name" value="Amidohydro-rel"/>
</dbReference>
<feature type="compositionally biased region" description="Low complexity" evidence="1">
    <location>
        <begin position="487"/>
        <end position="503"/>
    </location>
</feature>
<accession>A0ABY1PUR1</accession>
<evidence type="ECO:0000313" key="4">
    <source>
        <dbReference type="Proteomes" id="UP001158049"/>
    </source>
</evidence>
<sequence>MAFDLKSEATALRTPVPQGQAHLPTQPRPIADRDRSGQKSRSPSPTLYSVHFGAAAAKTRDTGSFLALHKNKPVNFNDAHMHPGNYRQDGYKLDRYMQHMDELGIGYTTLMSIPTSLKGRTEPKLVDGVGICGCAPSYYLPRDLLEKNYITRDDVSKVCKLQTLYADTEVDDMLAERYKQLTESQKSRFDPMITGLHIGADDCSNRLLHKLERNRGVFTGVGEITIHKEVVDALMGEGWAHLKKNINPLIQLLYTCGEIGMPAVVHCDIDHYAPTPGKAAKYLDGLSKLFSHEHVSKTTIVWAHAGGLGRFVNAPDGHVRSLRALLTANPRLHVDISWTVVADKVVGDTVGLNEWKSLIQDFPDRFLFGSDTLAPASAGVWNATYEKYEALRDVLDETVVQKVFVDNYRRVFVDARKNVRRYEQERLGTDLERLQNAFEATGMQAPGIQASSVLAAAPGSGSSPTTFASPSPTTVAPASMNLGSALSTSTSTTSSSSTSSTSTVPAGDTRLQPEYV</sequence>
<comment type="caution">
    <text evidence="3">The sequence shown here is derived from an EMBL/GenBank/DDBJ whole genome shotgun (WGS) entry which is preliminary data.</text>
</comment>
<feature type="compositionally biased region" description="Low complexity" evidence="1">
    <location>
        <begin position="458"/>
        <end position="479"/>
    </location>
</feature>